<evidence type="ECO:0000256" key="1">
    <source>
        <dbReference type="SAM" id="MobiDB-lite"/>
    </source>
</evidence>
<evidence type="ECO:0000313" key="6">
    <source>
        <dbReference type="Proteomes" id="UP000663870"/>
    </source>
</evidence>
<feature type="region of interest" description="Disordered" evidence="1">
    <location>
        <begin position="1"/>
        <end position="30"/>
    </location>
</feature>
<dbReference type="EMBL" id="CAJNOH010000055">
    <property type="protein sequence ID" value="CAF0817972.1"/>
    <property type="molecule type" value="Genomic_DNA"/>
</dbReference>
<dbReference type="Proteomes" id="UP000663836">
    <property type="component" value="Unassembled WGS sequence"/>
</dbReference>
<dbReference type="AlphaFoldDB" id="A0A813V4Z9"/>
<dbReference type="EMBL" id="CAJOBD010000376">
    <property type="protein sequence ID" value="CAF3656895.1"/>
    <property type="molecule type" value="Genomic_DNA"/>
</dbReference>
<gene>
    <name evidence="5" type="ORF">JBS370_LOCUS6677</name>
    <name evidence="3" type="ORF">JXQ802_LOCUS5725</name>
    <name evidence="2" type="ORF">PYM288_LOCUS5431</name>
    <name evidence="4" type="ORF">ZHD862_LOCUS4208</name>
</gene>
<dbReference type="Gene3D" id="2.120.10.30">
    <property type="entry name" value="TolB, C-terminal domain"/>
    <property type="match status" value="1"/>
</dbReference>
<dbReference type="EMBL" id="CAJNOT010000099">
    <property type="protein sequence ID" value="CAF0837634.1"/>
    <property type="molecule type" value="Genomic_DNA"/>
</dbReference>
<dbReference type="Proteomes" id="UP000663870">
    <property type="component" value="Unassembled WGS sequence"/>
</dbReference>
<keyword evidence="6" id="KW-1185">Reference proteome</keyword>
<dbReference type="InterPro" id="IPR011042">
    <property type="entry name" value="6-blade_b-propeller_TolB-like"/>
</dbReference>
<evidence type="ECO:0000313" key="4">
    <source>
        <dbReference type="EMBL" id="CAF0837634.1"/>
    </source>
</evidence>
<feature type="region of interest" description="Disordered" evidence="1">
    <location>
        <begin position="58"/>
        <end position="87"/>
    </location>
</feature>
<sequence>MSNTITESQSSNNQNTSSTENSKQQLNSNDDYTQRQIQSAFQPSTNVEQVTDQLQTLNVTPKVTMRSDAPPFTPASEATKTTTTTTTTTTDDSEIKVKTEFIYDLNKYKYDYFLSDLSCNFDRDNGKFGAPTGICALPDDRLLVANFDRDSVLLIDIKGVVHQIFKDLPTPKAVIYNSSASSPQAVVATRKEAAILDLTTNKVITRSKIRGFYPWNIQYVEERQVYAACDPSGERIVFLDNNLAEIGVWSFHDSTQDHLLQNQPQLYQKVYPYAAYFLPNDTSYVLTHRQDKCNLDEYDNTSAAKKSAYNIPQSLQSYSIYVDDAKKCLIPDKLNHRLVSIDKDSKIEEYKCKSMQEPYSLTFLSNGTLCVTDWNKSHGTSGGISIISEVNLKEKQ</sequence>
<evidence type="ECO:0000313" key="3">
    <source>
        <dbReference type="EMBL" id="CAF0831668.1"/>
    </source>
</evidence>
<evidence type="ECO:0000313" key="2">
    <source>
        <dbReference type="EMBL" id="CAF0817972.1"/>
    </source>
</evidence>
<comment type="caution">
    <text evidence="3">The sequence shown here is derived from an EMBL/GenBank/DDBJ whole genome shotgun (WGS) entry which is preliminary data.</text>
</comment>
<protein>
    <submittedName>
        <fullName evidence="3">Uncharacterized protein</fullName>
    </submittedName>
</protein>
<reference evidence="3" key="1">
    <citation type="submission" date="2021-02" db="EMBL/GenBank/DDBJ databases">
        <authorList>
            <person name="Nowell W R."/>
        </authorList>
    </citation>
    <scope>NUCLEOTIDE SEQUENCE</scope>
</reference>
<accession>A0A813V4Z9</accession>
<name>A0A813V4Z9_9BILA</name>
<dbReference type="EMBL" id="CAJNOL010000086">
    <property type="protein sequence ID" value="CAF0831668.1"/>
    <property type="molecule type" value="Genomic_DNA"/>
</dbReference>
<evidence type="ECO:0000313" key="5">
    <source>
        <dbReference type="EMBL" id="CAF3656895.1"/>
    </source>
</evidence>
<feature type="compositionally biased region" description="Low complexity" evidence="1">
    <location>
        <begin position="1"/>
        <end position="25"/>
    </location>
</feature>
<proteinExistence type="predicted"/>
<dbReference type="Proteomes" id="UP000663864">
    <property type="component" value="Unassembled WGS sequence"/>
</dbReference>
<organism evidence="3 6">
    <name type="scientific">Rotaria sordida</name>
    <dbReference type="NCBI Taxonomy" id="392033"/>
    <lineage>
        <taxon>Eukaryota</taxon>
        <taxon>Metazoa</taxon>
        <taxon>Spiralia</taxon>
        <taxon>Gnathifera</taxon>
        <taxon>Rotifera</taxon>
        <taxon>Eurotatoria</taxon>
        <taxon>Bdelloidea</taxon>
        <taxon>Philodinida</taxon>
        <taxon>Philodinidae</taxon>
        <taxon>Rotaria</taxon>
    </lineage>
</organism>
<dbReference type="SUPFAM" id="SSF101898">
    <property type="entry name" value="NHL repeat"/>
    <property type="match status" value="1"/>
</dbReference>
<dbReference type="Proteomes" id="UP000663854">
    <property type="component" value="Unassembled WGS sequence"/>
</dbReference>